<reference evidence="1" key="1">
    <citation type="journal article" date="2023" name="Front. Mar. Sci.">
        <title>A new Merluccius polli reference genome to investigate the effects of global change in West African waters.</title>
        <authorList>
            <person name="Mateo J.L."/>
            <person name="Blanco-Fernandez C."/>
            <person name="Garcia-Vazquez E."/>
            <person name="Machado-Schiaffino G."/>
        </authorList>
    </citation>
    <scope>NUCLEOTIDE SEQUENCE</scope>
    <source>
        <strain evidence="1">C29</strain>
        <tissue evidence="1">Fin</tissue>
    </source>
</reference>
<dbReference type="PANTHER" id="PTHR47331:SF3">
    <property type="match status" value="1"/>
</dbReference>
<sequence>MGQEKPVPSYVLSDLEVCGVAENNYISLPGMFTHTDIPVTKRNIPVQKDLERWPYLSEVQLPHIEADVDLLIGTNVPKGMEPWRIIHSKDDGPYGVKTILGWVVNGPLKRGCDHSSICTDQKVLVNRISVIGVDSMLLQQYNHDFPEHASEEKSEMSREDVQFINSVSETVKKVMDITVLDYL</sequence>
<dbReference type="PANTHER" id="PTHR47331">
    <property type="entry name" value="PHD-TYPE DOMAIN-CONTAINING PROTEIN"/>
    <property type="match status" value="1"/>
</dbReference>
<name>A0AA47MQ51_MERPO</name>
<protein>
    <recommendedName>
        <fullName evidence="3">Peptidase aspartic putative domain-containing protein</fullName>
    </recommendedName>
</protein>
<organism evidence="1 2">
    <name type="scientific">Merluccius polli</name>
    <name type="common">Benguela hake</name>
    <name type="synonym">Merluccius cadenati</name>
    <dbReference type="NCBI Taxonomy" id="89951"/>
    <lineage>
        <taxon>Eukaryota</taxon>
        <taxon>Metazoa</taxon>
        <taxon>Chordata</taxon>
        <taxon>Craniata</taxon>
        <taxon>Vertebrata</taxon>
        <taxon>Euteleostomi</taxon>
        <taxon>Actinopterygii</taxon>
        <taxon>Neopterygii</taxon>
        <taxon>Teleostei</taxon>
        <taxon>Neoteleostei</taxon>
        <taxon>Acanthomorphata</taxon>
        <taxon>Zeiogadaria</taxon>
        <taxon>Gadariae</taxon>
        <taxon>Gadiformes</taxon>
        <taxon>Gadoidei</taxon>
        <taxon>Merlucciidae</taxon>
        <taxon>Merluccius</taxon>
    </lineage>
</organism>
<dbReference type="AlphaFoldDB" id="A0AA47MQ51"/>
<keyword evidence="2" id="KW-1185">Reference proteome</keyword>
<proteinExistence type="predicted"/>
<dbReference type="EMBL" id="JAOPHQ010003168">
    <property type="protein sequence ID" value="KAK0144062.1"/>
    <property type="molecule type" value="Genomic_DNA"/>
</dbReference>
<evidence type="ECO:0000313" key="1">
    <source>
        <dbReference type="EMBL" id="KAK0144062.1"/>
    </source>
</evidence>
<dbReference type="Proteomes" id="UP001174136">
    <property type="component" value="Unassembled WGS sequence"/>
</dbReference>
<evidence type="ECO:0008006" key="3">
    <source>
        <dbReference type="Google" id="ProtNLM"/>
    </source>
</evidence>
<comment type="caution">
    <text evidence="1">The sequence shown here is derived from an EMBL/GenBank/DDBJ whole genome shotgun (WGS) entry which is preliminary data.</text>
</comment>
<evidence type="ECO:0000313" key="2">
    <source>
        <dbReference type="Proteomes" id="UP001174136"/>
    </source>
</evidence>
<accession>A0AA47MQ51</accession>
<gene>
    <name evidence="1" type="ORF">N1851_017602</name>
</gene>